<evidence type="ECO:0000256" key="2">
    <source>
        <dbReference type="ARBA" id="ARBA00012438"/>
    </source>
</evidence>
<evidence type="ECO:0000256" key="1">
    <source>
        <dbReference type="ARBA" id="ARBA00000085"/>
    </source>
</evidence>
<evidence type="ECO:0000259" key="10">
    <source>
        <dbReference type="PROSITE" id="PS50109"/>
    </source>
</evidence>
<dbReference type="InterPro" id="IPR005467">
    <property type="entry name" value="His_kinase_dom"/>
</dbReference>
<keyword evidence="9" id="KW-0472">Membrane</keyword>
<dbReference type="InterPro" id="IPR036097">
    <property type="entry name" value="HisK_dim/P_sf"/>
</dbReference>
<protein>
    <recommendedName>
        <fullName evidence="2">histidine kinase</fullName>
        <ecNumber evidence="2">2.7.13.3</ecNumber>
    </recommendedName>
</protein>
<name>A0A6S6TCU0_9BACT</name>
<feature type="transmembrane region" description="Helical" evidence="9">
    <location>
        <begin position="7"/>
        <end position="23"/>
    </location>
</feature>
<dbReference type="GO" id="GO:0005524">
    <property type="term" value="F:ATP binding"/>
    <property type="evidence" value="ECO:0007669"/>
    <property type="project" value="UniProtKB-KW"/>
</dbReference>
<dbReference type="Pfam" id="PF02518">
    <property type="entry name" value="HATPase_c"/>
    <property type="match status" value="1"/>
</dbReference>
<dbReference type="PROSITE" id="PS50109">
    <property type="entry name" value="HIS_KIN"/>
    <property type="match status" value="1"/>
</dbReference>
<evidence type="ECO:0000256" key="7">
    <source>
        <dbReference type="ARBA" id="ARBA00022840"/>
    </source>
</evidence>
<sequence>MLNFSRSLIVIMGIAIMHLYFYNSNYIKKIDYKIYDLTTLISNQFQEEKSAAYSVVVDIDEKSIQEFGQWPWSRIIDAKLISLINEMSPSSIGINILFPEEDRLSPVSMQKFYKKYFDAKINLDVLAPELQDNDKLLSEVIRISNSTLPIYLQNKFHSAEHCEAMSYKKNMFENIESRFLVEELLCNHPSLQEDVKNFGFINAWSDSDGIFRRVPFFMRYKKEVFPSFALATLLSFDDGLTFDAKEDTALVNFSLSRPKVISASDVLKGEVSEQDIQGKIVILGSSVVGLNSRYAIANGESISNSMIHAMFVDNILNNTFLTQPEYYKVVNILLSFSFSLFVLFLLSKKRYVQIVFFLFFLSVSSSILLFFNYINGVYISIGYLWISFISFFILLMIYHLKVMNTENQEQEKFLIRQSKLASMGEMITLIAHQWRQPLSAINGIVLNMDIDYRKEKLNRERFNEYLDEIESTTAYLSKTINDFTDFFSKDKASQVFSLSKVIAQAKHLSALSSAKNVSIIYRNSEDVKINGYASELVQSLLVLFNNSIYICQEKQETIGDGKIFIDIKKLAKSVIVSVEDNGGGIAKKDMKKIFNPYYTTKDKHHGTGLGLYILKLIVEDSMNGKVSLHNGKEGAVFSLEIPLNI</sequence>
<dbReference type="EMBL" id="CACVAR010000260">
    <property type="protein sequence ID" value="CAA6816057.1"/>
    <property type="molecule type" value="Genomic_DNA"/>
</dbReference>
<keyword evidence="9" id="KW-1133">Transmembrane helix</keyword>
<dbReference type="AlphaFoldDB" id="A0A6S6TCU0"/>
<comment type="catalytic activity">
    <reaction evidence="1">
        <text>ATP + protein L-histidine = ADP + protein N-phospho-L-histidine.</text>
        <dbReference type="EC" id="2.7.13.3"/>
    </reaction>
</comment>
<evidence type="ECO:0000313" key="11">
    <source>
        <dbReference type="EMBL" id="CAA6816057.1"/>
    </source>
</evidence>
<dbReference type="InterPro" id="IPR036890">
    <property type="entry name" value="HATPase_C_sf"/>
</dbReference>
<keyword evidence="9" id="KW-0812">Transmembrane</keyword>
<proteinExistence type="predicted"/>
<dbReference type="GO" id="GO:0016829">
    <property type="term" value="F:lyase activity"/>
    <property type="evidence" value="ECO:0007669"/>
    <property type="project" value="UniProtKB-KW"/>
</dbReference>
<evidence type="ECO:0000256" key="8">
    <source>
        <dbReference type="ARBA" id="ARBA00023012"/>
    </source>
</evidence>
<dbReference type="SUPFAM" id="SSF55874">
    <property type="entry name" value="ATPase domain of HSP90 chaperone/DNA topoisomerase II/histidine kinase"/>
    <property type="match status" value="1"/>
</dbReference>
<organism evidence="11">
    <name type="scientific">uncultured Sulfurovum sp</name>
    <dbReference type="NCBI Taxonomy" id="269237"/>
    <lineage>
        <taxon>Bacteria</taxon>
        <taxon>Pseudomonadati</taxon>
        <taxon>Campylobacterota</taxon>
        <taxon>Epsilonproteobacteria</taxon>
        <taxon>Campylobacterales</taxon>
        <taxon>Sulfurovaceae</taxon>
        <taxon>Sulfurovum</taxon>
        <taxon>environmental samples</taxon>
    </lineage>
</organism>
<dbReference type="SUPFAM" id="SSF47384">
    <property type="entry name" value="Homodimeric domain of signal transducing histidine kinase"/>
    <property type="match status" value="1"/>
</dbReference>
<feature type="transmembrane region" description="Helical" evidence="9">
    <location>
        <begin position="354"/>
        <end position="374"/>
    </location>
</feature>
<feature type="transmembrane region" description="Helical" evidence="9">
    <location>
        <begin position="326"/>
        <end position="347"/>
    </location>
</feature>
<dbReference type="InterPro" id="IPR004358">
    <property type="entry name" value="Sig_transdc_His_kin-like_C"/>
</dbReference>
<dbReference type="CDD" id="cd00082">
    <property type="entry name" value="HisKA"/>
    <property type="match status" value="1"/>
</dbReference>
<dbReference type="InterPro" id="IPR003594">
    <property type="entry name" value="HATPase_dom"/>
</dbReference>
<keyword evidence="6" id="KW-0418">Kinase</keyword>
<keyword evidence="8" id="KW-0902">Two-component regulatory system</keyword>
<dbReference type="Gene3D" id="3.30.565.10">
    <property type="entry name" value="Histidine kinase-like ATPase, C-terminal domain"/>
    <property type="match status" value="1"/>
</dbReference>
<evidence type="ECO:0000256" key="9">
    <source>
        <dbReference type="SAM" id="Phobius"/>
    </source>
</evidence>
<dbReference type="PANTHER" id="PTHR43065">
    <property type="entry name" value="SENSOR HISTIDINE KINASE"/>
    <property type="match status" value="1"/>
</dbReference>
<reference evidence="11" key="1">
    <citation type="submission" date="2020-01" db="EMBL/GenBank/DDBJ databases">
        <authorList>
            <person name="Meier V. D."/>
            <person name="Meier V D."/>
        </authorList>
    </citation>
    <scope>NUCLEOTIDE SEQUENCE</scope>
    <source>
        <strain evidence="11">HLG_WM_MAG_03</strain>
    </source>
</reference>
<feature type="domain" description="Histidine kinase" evidence="10">
    <location>
        <begin position="429"/>
        <end position="645"/>
    </location>
</feature>
<evidence type="ECO:0000256" key="6">
    <source>
        <dbReference type="ARBA" id="ARBA00022777"/>
    </source>
</evidence>
<dbReference type="SMART" id="SM00387">
    <property type="entry name" value="HATPase_c"/>
    <property type="match status" value="1"/>
</dbReference>
<dbReference type="Pfam" id="PF05226">
    <property type="entry name" value="CHASE2"/>
    <property type="match status" value="1"/>
</dbReference>
<evidence type="ECO:0000256" key="3">
    <source>
        <dbReference type="ARBA" id="ARBA00022553"/>
    </source>
</evidence>
<dbReference type="PANTHER" id="PTHR43065:SF10">
    <property type="entry name" value="PEROXIDE STRESS-ACTIVATED HISTIDINE KINASE MAK3"/>
    <property type="match status" value="1"/>
</dbReference>
<dbReference type="SMART" id="SM01080">
    <property type="entry name" value="CHASE2"/>
    <property type="match status" value="1"/>
</dbReference>
<gene>
    <name evidence="11" type="ORF">HELGO_WM47219</name>
</gene>
<keyword evidence="3" id="KW-0597">Phosphoprotein</keyword>
<evidence type="ECO:0000256" key="5">
    <source>
        <dbReference type="ARBA" id="ARBA00022741"/>
    </source>
</evidence>
<dbReference type="Gene3D" id="1.10.287.130">
    <property type="match status" value="1"/>
</dbReference>
<evidence type="ECO:0000256" key="4">
    <source>
        <dbReference type="ARBA" id="ARBA00022679"/>
    </source>
</evidence>
<keyword evidence="4" id="KW-0808">Transferase</keyword>
<keyword evidence="11" id="KW-0456">Lyase</keyword>
<dbReference type="InterPro" id="IPR003661">
    <property type="entry name" value="HisK_dim/P_dom"/>
</dbReference>
<accession>A0A6S6TCU0</accession>
<feature type="transmembrane region" description="Helical" evidence="9">
    <location>
        <begin position="380"/>
        <end position="400"/>
    </location>
</feature>
<keyword evidence="5" id="KW-0547">Nucleotide-binding</keyword>
<dbReference type="PRINTS" id="PR00344">
    <property type="entry name" value="BCTRLSENSOR"/>
</dbReference>
<dbReference type="InterPro" id="IPR007890">
    <property type="entry name" value="CHASE2"/>
</dbReference>
<keyword evidence="7" id="KW-0067">ATP-binding</keyword>
<dbReference type="GO" id="GO:0000155">
    <property type="term" value="F:phosphorelay sensor kinase activity"/>
    <property type="evidence" value="ECO:0007669"/>
    <property type="project" value="InterPro"/>
</dbReference>
<dbReference type="EC" id="2.7.13.3" evidence="2"/>